<dbReference type="Proteomes" id="UP000186955">
    <property type="component" value="Unassembled WGS sequence"/>
</dbReference>
<evidence type="ECO:0000313" key="2">
    <source>
        <dbReference type="Proteomes" id="UP000186955"/>
    </source>
</evidence>
<comment type="caution">
    <text evidence="1">The sequence shown here is derived from an EMBL/GenBank/DDBJ whole genome shotgun (WGS) entry which is preliminary data.</text>
</comment>
<evidence type="ECO:0000313" key="1">
    <source>
        <dbReference type="EMBL" id="OKP10017.1"/>
    </source>
</evidence>
<organism evidence="1 2">
    <name type="scientific">Penicillium subrubescens</name>
    <dbReference type="NCBI Taxonomy" id="1316194"/>
    <lineage>
        <taxon>Eukaryota</taxon>
        <taxon>Fungi</taxon>
        <taxon>Dikarya</taxon>
        <taxon>Ascomycota</taxon>
        <taxon>Pezizomycotina</taxon>
        <taxon>Eurotiomycetes</taxon>
        <taxon>Eurotiomycetidae</taxon>
        <taxon>Eurotiales</taxon>
        <taxon>Aspergillaceae</taxon>
        <taxon>Penicillium</taxon>
    </lineage>
</organism>
<accession>A0A1Q5UC21</accession>
<keyword evidence="2" id="KW-1185">Reference proteome</keyword>
<name>A0A1Q5UC21_9EURO</name>
<proteinExistence type="predicted"/>
<dbReference type="AlphaFoldDB" id="A0A1Q5UC21"/>
<sequence length="117" mass="13450">MNRATYNAADYEEPNDNPNCFTKFLDVASRNPILVAQMFLDKLQAHKQVEDGRNADRPEESYENGLPNLFNLVDPLVHAKHPRQICPTEAWNLRGPLCQSLSRKTSQSKDIERKVLR</sequence>
<reference evidence="1 2" key="1">
    <citation type="submission" date="2016-10" db="EMBL/GenBank/DDBJ databases">
        <title>Genome sequence of the ascomycete fungus Penicillium subrubescens.</title>
        <authorList>
            <person name="De Vries R.P."/>
            <person name="Peng M."/>
            <person name="Dilokpimol A."/>
            <person name="Hilden K."/>
            <person name="Makela M.R."/>
            <person name="Grigoriev I."/>
            <person name="Riley R."/>
            <person name="Granchi Z."/>
        </authorList>
    </citation>
    <scope>NUCLEOTIDE SEQUENCE [LARGE SCALE GENOMIC DNA]</scope>
    <source>
        <strain evidence="1 2">CBS 132785</strain>
    </source>
</reference>
<gene>
    <name evidence="1" type="ORF">PENSUB_4570</name>
</gene>
<protein>
    <submittedName>
        <fullName evidence="1">Uncharacterized protein</fullName>
    </submittedName>
</protein>
<dbReference type="EMBL" id="MNBE01000401">
    <property type="protein sequence ID" value="OKP10017.1"/>
    <property type="molecule type" value="Genomic_DNA"/>
</dbReference>